<evidence type="ECO:0000256" key="5">
    <source>
        <dbReference type="ARBA" id="ARBA00023242"/>
    </source>
</evidence>
<feature type="region of interest" description="Disordered" evidence="6">
    <location>
        <begin position="519"/>
        <end position="539"/>
    </location>
</feature>
<dbReference type="AlphaFoldDB" id="A0AAV3QTW2"/>
<dbReference type="PROSITE" id="PS50853">
    <property type="entry name" value="FN3"/>
    <property type="match status" value="1"/>
</dbReference>
<evidence type="ECO:0000259" key="7">
    <source>
        <dbReference type="PROSITE" id="PS50853"/>
    </source>
</evidence>
<dbReference type="EMBL" id="BAABME010005683">
    <property type="protein sequence ID" value="GAA0166310.1"/>
    <property type="molecule type" value="Genomic_DNA"/>
</dbReference>
<dbReference type="GO" id="GO:0010048">
    <property type="term" value="P:vernalization response"/>
    <property type="evidence" value="ECO:0007669"/>
    <property type="project" value="InterPro"/>
</dbReference>
<evidence type="ECO:0000256" key="3">
    <source>
        <dbReference type="ARBA" id="ARBA00022771"/>
    </source>
</evidence>
<accession>A0AAV3QTW2</accession>
<sequence length="717" mass="80153">MFHGVYLGLGFDASTCCNWSVQEKTELVYGLSERLQEASEVLQAWSRQDILEILCAEMGKERKYTGLTKSKLIENLMKIVNEKKSQQSSDLKLQSSSDISQWAFKRPRKNDSPNDDDSDLANTVYCKNSACKAILNQGDAFCKRCSCCICRLYDDNKDPSLWLVCSSEQPFGGESCGMSSHLECSIKHERSCIGKEVIDDRLDGAFRCVSCGKVNDILGSCRKQLIIARDTRRVDIMCYRLSLCQKILSNTKCYLKIHEIVEECISKLEADVGPLTGLPVKKARGIVNRLSSGPEIQKLCTRALESLDSIGSTCRSIVSSGTSLQECSTMPSEIVRIEDVCSSSLTVVLCPQVLTGQKVVRHMLWHRKAQDPEYPQEPTCTLFAPTTRFSLSNLTSETDYFLKIVTLDTDRELETREVQIRTYSSSDGVSNQSSKEVDRSQSPTTNYSSLSNPSSVEDETNNLLPCNNEIGNKGDNYLAYFENNCKISSADLFHNFTNCSSESPGDKVLLLQKSNGTGKLVPAPSSKTTNLESNYPPDGRVVEEMSTSPTGLECVPYIGNSESHLPITPPCKLENMKKIVEKSNGIPKPHSSSKVDLDCGSGREEEPQTGSSSKKRSAEQRDVECTEIRNKDFEYYVKVIRWLECEGHVEKSFREKFLTWYSLRAKPQEVRIVKVFVDTLIEDPESLAGQLVDTFSDVISNKRSCMVSAGFCHKLWH</sequence>
<dbReference type="GO" id="GO:0005634">
    <property type="term" value="C:nucleus"/>
    <property type="evidence" value="ECO:0007669"/>
    <property type="project" value="UniProtKB-SubCell"/>
</dbReference>
<dbReference type="Pfam" id="PF07227">
    <property type="entry name" value="PHD_Oberon"/>
    <property type="match status" value="1"/>
</dbReference>
<keyword evidence="4" id="KW-0862">Zinc</keyword>
<comment type="subcellular location">
    <subcellularLocation>
        <location evidence="1">Nucleus</location>
    </subcellularLocation>
</comment>
<dbReference type="InterPro" id="IPR044514">
    <property type="entry name" value="VIN3-like"/>
</dbReference>
<name>A0AAV3QTW2_LITER</name>
<dbReference type="PANTHER" id="PTHR46286:SF2">
    <property type="entry name" value="VIN3-LIKE PROTEIN 2"/>
    <property type="match status" value="1"/>
</dbReference>
<keyword evidence="5" id="KW-0539">Nucleus</keyword>
<dbReference type="PANTHER" id="PTHR46286">
    <property type="entry name" value="VIN3-LIKE PROTEIN 2-RELATED"/>
    <property type="match status" value="1"/>
</dbReference>
<keyword evidence="2" id="KW-0479">Metal-binding</keyword>
<feature type="compositionally biased region" description="Basic and acidic residues" evidence="6">
    <location>
        <begin position="593"/>
        <end position="606"/>
    </location>
</feature>
<dbReference type="InterPro" id="IPR056990">
    <property type="entry name" value="VIN3-like_C"/>
</dbReference>
<dbReference type="Proteomes" id="UP001454036">
    <property type="component" value="Unassembled WGS sequence"/>
</dbReference>
<evidence type="ECO:0000256" key="1">
    <source>
        <dbReference type="ARBA" id="ARBA00004123"/>
    </source>
</evidence>
<feature type="region of interest" description="Disordered" evidence="6">
    <location>
        <begin position="582"/>
        <end position="621"/>
    </location>
</feature>
<dbReference type="GO" id="GO:0008270">
    <property type="term" value="F:zinc ion binding"/>
    <property type="evidence" value="ECO:0007669"/>
    <property type="project" value="UniProtKB-KW"/>
</dbReference>
<dbReference type="InterPro" id="IPR032881">
    <property type="entry name" value="Oberon-like_PHD"/>
</dbReference>
<dbReference type="GO" id="GO:0040029">
    <property type="term" value="P:epigenetic regulation of gene expression"/>
    <property type="evidence" value="ECO:0007669"/>
    <property type="project" value="InterPro"/>
</dbReference>
<evidence type="ECO:0000256" key="6">
    <source>
        <dbReference type="SAM" id="MobiDB-lite"/>
    </source>
</evidence>
<evidence type="ECO:0000256" key="4">
    <source>
        <dbReference type="ARBA" id="ARBA00022833"/>
    </source>
</evidence>
<feature type="region of interest" description="Disordered" evidence="6">
    <location>
        <begin position="423"/>
        <end position="463"/>
    </location>
</feature>
<dbReference type="InterPro" id="IPR003961">
    <property type="entry name" value="FN3_dom"/>
</dbReference>
<dbReference type="Pfam" id="PF23376">
    <property type="entry name" value="Fn3_VIN3"/>
    <property type="match status" value="1"/>
</dbReference>
<keyword evidence="9" id="KW-1185">Reference proteome</keyword>
<protein>
    <recommendedName>
        <fullName evidence="7">Fibronectin type-III domain-containing protein</fullName>
    </recommendedName>
</protein>
<comment type="caution">
    <text evidence="8">The sequence shown here is derived from an EMBL/GenBank/DDBJ whole genome shotgun (WGS) entry which is preliminary data.</text>
</comment>
<keyword evidence="3" id="KW-0863">Zinc-finger</keyword>
<evidence type="ECO:0000313" key="9">
    <source>
        <dbReference type="Proteomes" id="UP001454036"/>
    </source>
</evidence>
<dbReference type="InterPro" id="IPR058585">
    <property type="entry name" value="Fn3_VIN3"/>
</dbReference>
<proteinExistence type="predicted"/>
<dbReference type="Pfam" id="PF23380">
    <property type="entry name" value="VIN3_C"/>
    <property type="match status" value="1"/>
</dbReference>
<evidence type="ECO:0000313" key="8">
    <source>
        <dbReference type="EMBL" id="GAA0166310.1"/>
    </source>
</evidence>
<gene>
    <name evidence="8" type="ORF">LIER_21491</name>
</gene>
<evidence type="ECO:0000256" key="2">
    <source>
        <dbReference type="ARBA" id="ARBA00022723"/>
    </source>
</evidence>
<organism evidence="8 9">
    <name type="scientific">Lithospermum erythrorhizon</name>
    <name type="common">Purple gromwell</name>
    <name type="synonym">Lithospermum officinale var. erythrorhizon</name>
    <dbReference type="NCBI Taxonomy" id="34254"/>
    <lineage>
        <taxon>Eukaryota</taxon>
        <taxon>Viridiplantae</taxon>
        <taxon>Streptophyta</taxon>
        <taxon>Embryophyta</taxon>
        <taxon>Tracheophyta</taxon>
        <taxon>Spermatophyta</taxon>
        <taxon>Magnoliopsida</taxon>
        <taxon>eudicotyledons</taxon>
        <taxon>Gunneridae</taxon>
        <taxon>Pentapetalae</taxon>
        <taxon>asterids</taxon>
        <taxon>lamiids</taxon>
        <taxon>Boraginales</taxon>
        <taxon>Boraginaceae</taxon>
        <taxon>Boraginoideae</taxon>
        <taxon>Lithospermeae</taxon>
        <taxon>Lithospermum</taxon>
    </lineage>
</organism>
<feature type="domain" description="Fibronectin type-III" evidence="7">
    <location>
        <begin position="330"/>
        <end position="427"/>
    </location>
</feature>
<reference evidence="8 9" key="1">
    <citation type="submission" date="2024-01" db="EMBL/GenBank/DDBJ databases">
        <title>The complete chloroplast genome sequence of Lithospermum erythrorhizon: insights into the phylogenetic relationship among Boraginaceae species and the maternal lineages of purple gromwells.</title>
        <authorList>
            <person name="Okada T."/>
            <person name="Watanabe K."/>
        </authorList>
    </citation>
    <scope>NUCLEOTIDE SEQUENCE [LARGE SCALE GENOMIC DNA]</scope>
</reference>
<dbReference type="CDD" id="cd15521">
    <property type="entry name" value="PHD_VIN3_plant"/>
    <property type="match status" value="1"/>
</dbReference>